<dbReference type="OrthoDB" id="8527650at2"/>
<dbReference type="Proteomes" id="UP000238196">
    <property type="component" value="Unassembled WGS sequence"/>
</dbReference>
<proteinExistence type="predicted"/>
<accession>A0A2S5KX48</accession>
<evidence type="ECO:0000313" key="1">
    <source>
        <dbReference type="EMBL" id="PPC78846.1"/>
    </source>
</evidence>
<reference evidence="1 2" key="1">
    <citation type="submission" date="2018-02" db="EMBL/GenBank/DDBJ databases">
        <title>novel marine gammaproteobacteria from coastal saline agro ecosystem.</title>
        <authorList>
            <person name="Krishnan R."/>
            <person name="Ramesh Kumar N."/>
        </authorList>
    </citation>
    <scope>NUCLEOTIDE SEQUENCE [LARGE SCALE GENOMIC DNA]</scope>
    <source>
        <strain evidence="1 2">228</strain>
    </source>
</reference>
<protein>
    <submittedName>
        <fullName evidence="1">Formate dehydrogenase</fullName>
    </submittedName>
</protein>
<dbReference type="EMBL" id="PRLP01000009">
    <property type="protein sequence ID" value="PPC78846.1"/>
    <property type="molecule type" value="Genomic_DNA"/>
</dbReference>
<comment type="caution">
    <text evidence="1">The sequence shown here is derived from an EMBL/GenBank/DDBJ whole genome shotgun (WGS) entry which is preliminary data.</text>
</comment>
<name>A0A2S5KX48_9PROT</name>
<organism evidence="1 2">
    <name type="scientific">Proteobacteria bacterium 228</name>
    <dbReference type="NCBI Taxonomy" id="2083153"/>
    <lineage>
        <taxon>Bacteria</taxon>
        <taxon>Pseudomonadati</taxon>
        <taxon>Pseudomonadota</taxon>
    </lineage>
</organism>
<gene>
    <name evidence="1" type="ORF">C4K68_03125</name>
</gene>
<dbReference type="AlphaFoldDB" id="A0A2S5KX48"/>
<evidence type="ECO:0000313" key="2">
    <source>
        <dbReference type="Proteomes" id="UP000238196"/>
    </source>
</evidence>
<dbReference type="InterPro" id="IPR021074">
    <property type="entry name" value="Formate_DH_dsu"/>
</dbReference>
<dbReference type="Pfam" id="PF11390">
    <property type="entry name" value="FdsD"/>
    <property type="match status" value="1"/>
</dbReference>
<sequence length="67" mass="7757">MKAEYLIKMANQIALNLTYEQDHERRADMVAGHIRKFWEPRMIEVLLAVDPAHPELSPCVVVVLSRL</sequence>